<keyword evidence="12" id="KW-1185">Reference proteome</keyword>
<evidence type="ECO:0000313" key="11">
    <source>
        <dbReference type="EMBL" id="CEJ07917.1"/>
    </source>
</evidence>
<dbReference type="GO" id="GO:0016887">
    <property type="term" value="F:ATP hydrolysis activity"/>
    <property type="evidence" value="ECO:0007669"/>
    <property type="project" value="InterPro"/>
</dbReference>
<dbReference type="InterPro" id="IPR027417">
    <property type="entry name" value="P-loop_NTPase"/>
</dbReference>
<dbReference type="RefSeq" id="WP_240984077.1">
    <property type="nucleotide sequence ID" value="NZ_CDGJ01000068.1"/>
</dbReference>
<evidence type="ECO:0000256" key="2">
    <source>
        <dbReference type="ARBA" id="ARBA00005417"/>
    </source>
</evidence>
<reference evidence="10" key="2">
    <citation type="submission" date="2020-01" db="EMBL/GenBank/DDBJ databases">
        <authorList>
            <person name="Hornung B."/>
        </authorList>
    </citation>
    <scope>NUCLEOTIDE SEQUENCE</scope>
    <source>
        <strain evidence="10">PacBioINE</strain>
    </source>
</reference>
<keyword evidence="3" id="KW-0813">Transport</keyword>
<gene>
    <name evidence="10" type="ORF">DEACI_1048</name>
    <name evidence="11" type="ORF">DEACI_2389</name>
</gene>
<dbReference type="AlphaFoldDB" id="A0A8S0Y271"/>
<evidence type="ECO:0000313" key="12">
    <source>
        <dbReference type="Proteomes" id="UP001071230"/>
    </source>
</evidence>
<name>A0A8S0Y271_9FIRM</name>
<dbReference type="EC" id="3.6.1.3" evidence="10"/>
<protein>
    <submittedName>
        <fullName evidence="10">ABC transporter</fullName>
        <ecNumber evidence="10">3.6.1.3</ecNumber>
    </submittedName>
    <submittedName>
        <fullName evidence="11">Energy-coupling factor transporter ATP-binding protein EcfA 1</fullName>
    </submittedName>
</protein>
<keyword evidence="6 11" id="KW-0067">ATP-binding</keyword>
<evidence type="ECO:0000259" key="9">
    <source>
        <dbReference type="PROSITE" id="PS50893"/>
    </source>
</evidence>
<dbReference type="InterPro" id="IPR003593">
    <property type="entry name" value="AAA+_ATPase"/>
</dbReference>
<keyword evidence="4" id="KW-1003">Cell membrane</keyword>
<dbReference type="Pfam" id="PF00005">
    <property type="entry name" value="ABC_tran"/>
    <property type="match status" value="2"/>
</dbReference>
<dbReference type="SUPFAM" id="SSF52540">
    <property type="entry name" value="P-loop containing nucleoside triphosphate hydrolases"/>
    <property type="match status" value="2"/>
</dbReference>
<keyword evidence="5" id="KW-0547">Nucleotide-binding</keyword>
<keyword evidence="7" id="KW-1278">Translocase</keyword>
<dbReference type="InterPro" id="IPR015856">
    <property type="entry name" value="ABC_transpr_CbiO/EcfA_su"/>
</dbReference>
<evidence type="ECO:0000256" key="7">
    <source>
        <dbReference type="ARBA" id="ARBA00022967"/>
    </source>
</evidence>
<proteinExistence type="inferred from homology"/>
<dbReference type="Proteomes" id="UP001071230">
    <property type="component" value="Unassembled WGS sequence"/>
</dbReference>
<evidence type="ECO:0000256" key="4">
    <source>
        <dbReference type="ARBA" id="ARBA00022475"/>
    </source>
</evidence>
<comment type="similarity">
    <text evidence="2">Belongs to the ABC transporter superfamily.</text>
</comment>
<dbReference type="SMART" id="SM00382">
    <property type="entry name" value="AAA"/>
    <property type="match status" value="2"/>
</dbReference>
<dbReference type="InterPro" id="IPR003439">
    <property type="entry name" value="ABC_transporter-like_ATP-bd"/>
</dbReference>
<dbReference type="GO" id="GO:0042626">
    <property type="term" value="F:ATPase-coupled transmembrane transporter activity"/>
    <property type="evidence" value="ECO:0007669"/>
    <property type="project" value="TreeGrafter"/>
</dbReference>
<accession>A0A8S0Y271</accession>
<sequence>MPDIHVDRLSFSYPDSNEPVLRSLDFKIVPGEFVLVAGASGCGKSTLALTLAGFIPARIPGYLDGAVYFGSQKLSEMPLHEISQRIGMVFQNPDNQLIELDVESEVAFGPENLCLAREEIEGRVAQALRQTGMESLRRRSIFSLSGGQKQRVAIAAMLAMRPQVLVLDEPTSELDPVGTQEVLQVLKELNERDGLTVILVEHKIDEVVPWVDRVLLMDEGQIILDRPPRLAFANLGLWESLGVTVPDMVRVARVLPDVFGNATPLSVAEVSRALRDTRYRDTLIRHDQDRCVREPERESILSWEEVHLAFGEVRVLRDINIEIGAGEWVALIGANGSGKTSLASLAMGFQEPSGGRVSCLGRPVCAGDISKQAGKVGYLFQSADNMLFGSSVEKEFEFGLRHRRGGWSGCRHTIEELLKIVDLSAFRQTNPFQLSHGQRKRLALGVLLSVSPRALILDEPTTGQDEGHARQFLSFLEGLRREFGLTYLMITHDMRAVAEYADRVLVLHEGELHLSGRPEVVFARRQELASCGIMPPAIARLHLSLTDGGTKSVCLSVEEFLSAIKAKEAV</sequence>
<dbReference type="EMBL" id="LR746496">
    <property type="protein sequence ID" value="CAA7600395.1"/>
    <property type="molecule type" value="Genomic_DNA"/>
</dbReference>
<evidence type="ECO:0000256" key="6">
    <source>
        <dbReference type="ARBA" id="ARBA00022840"/>
    </source>
</evidence>
<dbReference type="PANTHER" id="PTHR43553">
    <property type="entry name" value="HEAVY METAL TRANSPORTER"/>
    <property type="match status" value="1"/>
</dbReference>
<dbReference type="Proteomes" id="UP000836597">
    <property type="component" value="Chromosome"/>
</dbReference>
<dbReference type="InterPro" id="IPR050095">
    <property type="entry name" value="ECF_ABC_transporter_ATP-bd"/>
</dbReference>
<dbReference type="KEGG" id="aacx:DEACI_1048"/>
<dbReference type="EMBL" id="CDGJ01000068">
    <property type="protein sequence ID" value="CEJ07917.1"/>
    <property type="molecule type" value="Genomic_DNA"/>
</dbReference>
<evidence type="ECO:0000256" key="1">
    <source>
        <dbReference type="ARBA" id="ARBA00004202"/>
    </source>
</evidence>
<dbReference type="NCBIfam" id="NF010167">
    <property type="entry name" value="PRK13648.1"/>
    <property type="match status" value="2"/>
</dbReference>
<organism evidence="10">
    <name type="scientific">Acididesulfobacillus acetoxydans</name>
    <dbReference type="NCBI Taxonomy" id="1561005"/>
    <lineage>
        <taxon>Bacteria</taxon>
        <taxon>Bacillati</taxon>
        <taxon>Bacillota</taxon>
        <taxon>Clostridia</taxon>
        <taxon>Eubacteriales</taxon>
        <taxon>Peptococcaceae</taxon>
        <taxon>Acididesulfobacillus</taxon>
    </lineage>
</organism>
<evidence type="ECO:0000256" key="3">
    <source>
        <dbReference type="ARBA" id="ARBA00022448"/>
    </source>
</evidence>
<feature type="domain" description="ABC transporter" evidence="9">
    <location>
        <begin position="301"/>
        <end position="534"/>
    </location>
</feature>
<dbReference type="GO" id="GO:0043190">
    <property type="term" value="C:ATP-binding cassette (ABC) transporter complex"/>
    <property type="evidence" value="ECO:0007669"/>
    <property type="project" value="TreeGrafter"/>
</dbReference>
<dbReference type="InterPro" id="IPR017871">
    <property type="entry name" value="ABC_transporter-like_CS"/>
</dbReference>
<evidence type="ECO:0000256" key="8">
    <source>
        <dbReference type="ARBA" id="ARBA00023136"/>
    </source>
</evidence>
<dbReference type="PROSITE" id="PS00211">
    <property type="entry name" value="ABC_TRANSPORTER_1"/>
    <property type="match status" value="2"/>
</dbReference>
<keyword evidence="8" id="KW-0472">Membrane</keyword>
<evidence type="ECO:0000313" key="10">
    <source>
        <dbReference type="EMBL" id="CAA7600395.1"/>
    </source>
</evidence>
<feature type="domain" description="ABC transporter" evidence="9">
    <location>
        <begin position="4"/>
        <end position="244"/>
    </location>
</feature>
<dbReference type="GO" id="GO:0005524">
    <property type="term" value="F:ATP binding"/>
    <property type="evidence" value="ECO:0007669"/>
    <property type="project" value="UniProtKB-KW"/>
</dbReference>
<dbReference type="PROSITE" id="PS50893">
    <property type="entry name" value="ABC_TRANSPORTER_2"/>
    <property type="match status" value="2"/>
</dbReference>
<dbReference type="Gene3D" id="3.40.50.300">
    <property type="entry name" value="P-loop containing nucleotide triphosphate hydrolases"/>
    <property type="match status" value="2"/>
</dbReference>
<evidence type="ECO:0000256" key="5">
    <source>
        <dbReference type="ARBA" id="ARBA00022741"/>
    </source>
</evidence>
<keyword evidence="10" id="KW-0378">Hydrolase</keyword>
<dbReference type="CDD" id="cd03225">
    <property type="entry name" value="ABC_cobalt_CbiO_domain1"/>
    <property type="match status" value="2"/>
</dbReference>
<reference evidence="11" key="1">
    <citation type="submission" date="2014-11" db="EMBL/GenBank/DDBJ databases">
        <authorList>
            <person name="Hornung B.V."/>
        </authorList>
    </citation>
    <scope>NUCLEOTIDE SEQUENCE</scope>
    <source>
        <strain evidence="11">INE</strain>
    </source>
</reference>
<dbReference type="FunFam" id="3.40.50.300:FF:000224">
    <property type="entry name" value="Energy-coupling factor transporter ATP-binding protein EcfA"/>
    <property type="match status" value="1"/>
</dbReference>
<comment type="subcellular location">
    <subcellularLocation>
        <location evidence="1">Cell membrane</location>
        <topology evidence="1">Peripheral membrane protein</topology>
    </subcellularLocation>
</comment>